<evidence type="ECO:0000313" key="2">
    <source>
        <dbReference type="EMBL" id="MDA3968494.1"/>
    </source>
</evidence>
<protein>
    <submittedName>
        <fullName evidence="2">Uncharacterized protein</fullName>
    </submittedName>
</protein>
<sequence length="270" mass="32361">MGFSFLLSVWELASVVFWFSIVFFAGFFIARFFKKNLVFRDGLKPYCFSLIVVLLVKIYFVAINVGNEILVDMEHIRKQIKNTFRETNKEWAFVDIEFELRRYDNFIQAQNNSLKHMKEYSGFFSGLDRFLYRATDGFWGLDSEAVEYMADSFDAIFPMYDLVDYEYFYDTGLFASYKTNLRRVVFARQRLLRNYADFIMDMENYEYYADDKAYTQKALACAKTKYLFYAEQLEYLKDKIMNKNVDFDYNEYEEFIEVGKKYINVNRGGK</sequence>
<dbReference type="Proteomes" id="UP001210261">
    <property type="component" value="Unassembled WGS sequence"/>
</dbReference>
<dbReference type="RefSeq" id="WP_271020781.1">
    <property type="nucleotide sequence ID" value="NZ_JAQHXR010000001.1"/>
</dbReference>
<accession>A0ABT4VCR4</accession>
<dbReference type="EMBL" id="JAQHXR010000001">
    <property type="protein sequence ID" value="MDA3968494.1"/>
    <property type="molecule type" value="Genomic_DNA"/>
</dbReference>
<proteinExistence type="predicted"/>
<keyword evidence="3" id="KW-1185">Reference proteome</keyword>
<feature type="transmembrane region" description="Helical" evidence="1">
    <location>
        <begin position="45"/>
        <end position="63"/>
    </location>
</feature>
<keyword evidence="1" id="KW-1133">Transmembrane helix</keyword>
<reference evidence="2 3" key="1">
    <citation type="submission" date="2023-01" db="EMBL/GenBank/DDBJ databases">
        <title>Description of Helicobacter ibis sp. nov. isolated from faecal droppings of black-faced ibis (Theristicus melanopis).</title>
        <authorList>
            <person name="Lopez-Cantillo M."/>
            <person name="Vidal-Veuthey B."/>
            <person name="Mella A."/>
            <person name="De La Haba R."/>
            <person name="Collado L."/>
        </authorList>
    </citation>
    <scope>NUCLEOTIDE SEQUENCE [LARGE SCALE GENOMIC DNA]</scope>
    <source>
        <strain evidence="2 3">A82</strain>
    </source>
</reference>
<keyword evidence="1" id="KW-0812">Transmembrane</keyword>
<feature type="transmembrane region" description="Helical" evidence="1">
    <location>
        <begin position="12"/>
        <end position="33"/>
    </location>
</feature>
<comment type="caution">
    <text evidence="2">The sequence shown here is derived from an EMBL/GenBank/DDBJ whole genome shotgun (WGS) entry which is preliminary data.</text>
</comment>
<evidence type="ECO:0000313" key="3">
    <source>
        <dbReference type="Proteomes" id="UP001210261"/>
    </source>
</evidence>
<gene>
    <name evidence="2" type="ORF">PF021_02260</name>
</gene>
<name>A0ABT4VCR4_9HELI</name>
<keyword evidence="1" id="KW-0472">Membrane</keyword>
<organism evidence="2 3">
    <name type="scientific">Helicobacter ibis</name>
    <dbReference type="NCBI Taxonomy" id="2962633"/>
    <lineage>
        <taxon>Bacteria</taxon>
        <taxon>Pseudomonadati</taxon>
        <taxon>Campylobacterota</taxon>
        <taxon>Epsilonproteobacteria</taxon>
        <taxon>Campylobacterales</taxon>
        <taxon>Helicobacteraceae</taxon>
        <taxon>Helicobacter</taxon>
    </lineage>
</organism>
<evidence type="ECO:0000256" key="1">
    <source>
        <dbReference type="SAM" id="Phobius"/>
    </source>
</evidence>